<evidence type="ECO:0000313" key="1">
    <source>
        <dbReference type="EMBL" id="CAD8132597.1"/>
    </source>
</evidence>
<sequence>MMEQLNILIFQLNSSRFQLSLALVIRVLIFMMRKLKCYPNKESFNLNRIIDLIPDSIRQTRNNKKIEPFSQPKSNDYKLKQVMSVVENISNTKKISLFCIII</sequence>
<name>A0A8S1RYS8_9CILI</name>
<gene>
    <name evidence="1" type="ORF">PPENT_87.1.T0010701</name>
</gene>
<comment type="caution">
    <text evidence="1">The sequence shown here is derived from an EMBL/GenBank/DDBJ whole genome shotgun (WGS) entry which is preliminary data.</text>
</comment>
<dbReference type="EMBL" id="CAJJDO010000001">
    <property type="protein sequence ID" value="CAD8132597.1"/>
    <property type="molecule type" value="Genomic_DNA"/>
</dbReference>
<keyword evidence="2" id="KW-1185">Reference proteome</keyword>
<dbReference type="Proteomes" id="UP000689195">
    <property type="component" value="Unassembled WGS sequence"/>
</dbReference>
<evidence type="ECO:0000313" key="2">
    <source>
        <dbReference type="Proteomes" id="UP000689195"/>
    </source>
</evidence>
<organism evidence="1 2">
    <name type="scientific">Paramecium pentaurelia</name>
    <dbReference type="NCBI Taxonomy" id="43138"/>
    <lineage>
        <taxon>Eukaryota</taxon>
        <taxon>Sar</taxon>
        <taxon>Alveolata</taxon>
        <taxon>Ciliophora</taxon>
        <taxon>Intramacronucleata</taxon>
        <taxon>Oligohymenophorea</taxon>
        <taxon>Peniculida</taxon>
        <taxon>Parameciidae</taxon>
        <taxon>Paramecium</taxon>
    </lineage>
</organism>
<accession>A0A8S1RYS8</accession>
<reference evidence="1" key="1">
    <citation type="submission" date="2021-01" db="EMBL/GenBank/DDBJ databases">
        <authorList>
            <consortium name="Genoscope - CEA"/>
            <person name="William W."/>
        </authorList>
    </citation>
    <scope>NUCLEOTIDE SEQUENCE</scope>
</reference>
<proteinExistence type="predicted"/>
<dbReference type="AlphaFoldDB" id="A0A8S1RYS8"/>
<protein>
    <submittedName>
        <fullName evidence="1">Uncharacterized protein</fullName>
    </submittedName>
</protein>